<evidence type="ECO:0000256" key="1">
    <source>
        <dbReference type="SAM" id="MobiDB-lite"/>
    </source>
</evidence>
<protein>
    <submittedName>
        <fullName evidence="2 4">Uncharacterized protein</fullName>
    </submittedName>
</protein>
<accession>A0A183B9K6</accession>
<dbReference type="AlphaFoldDB" id="A0A183B9K6"/>
<reference evidence="2 3" key="2">
    <citation type="submission" date="2018-11" db="EMBL/GenBank/DDBJ databases">
        <authorList>
            <consortium name="Pathogen Informatics"/>
        </authorList>
    </citation>
    <scope>NUCLEOTIDE SEQUENCE [LARGE SCALE GENOMIC DNA]</scope>
    <source>
        <strain evidence="2 3">Egypt</strain>
    </source>
</reference>
<evidence type="ECO:0000313" key="4">
    <source>
        <dbReference type="WBParaSite" id="ECPE_0001593101-mRNA-1"/>
    </source>
</evidence>
<dbReference type="Proteomes" id="UP000272942">
    <property type="component" value="Unassembled WGS sequence"/>
</dbReference>
<gene>
    <name evidence="2" type="ORF">ECPE_LOCUS15891</name>
</gene>
<evidence type="ECO:0000313" key="3">
    <source>
        <dbReference type="Proteomes" id="UP000272942"/>
    </source>
</evidence>
<name>A0A183B9K6_9TREM</name>
<proteinExistence type="predicted"/>
<sequence length="124" mass="14256">MDTVCLKPTTTVSSPLEVENDEDNGVWESCSGDEDSGEEEDWDDEKIEEEDQRNDKDDKSTTNSRQTDVKQSKITTDLDDGWWIDVPHSSDDELVEKEKRVDPVELKLKAREIASSRVFTQEEF</sequence>
<organism evidence="4">
    <name type="scientific">Echinostoma caproni</name>
    <dbReference type="NCBI Taxonomy" id="27848"/>
    <lineage>
        <taxon>Eukaryota</taxon>
        <taxon>Metazoa</taxon>
        <taxon>Spiralia</taxon>
        <taxon>Lophotrochozoa</taxon>
        <taxon>Platyhelminthes</taxon>
        <taxon>Trematoda</taxon>
        <taxon>Digenea</taxon>
        <taxon>Plagiorchiida</taxon>
        <taxon>Echinostomata</taxon>
        <taxon>Echinostomatoidea</taxon>
        <taxon>Echinostomatidae</taxon>
        <taxon>Echinostoma</taxon>
    </lineage>
</organism>
<feature type="region of interest" description="Disordered" evidence="1">
    <location>
        <begin position="1"/>
        <end position="76"/>
    </location>
</feature>
<dbReference type="EMBL" id="UZAN01062194">
    <property type="protein sequence ID" value="VDP93163.1"/>
    <property type="molecule type" value="Genomic_DNA"/>
</dbReference>
<keyword evidence="3" id="KW-1185">Reference proteome</keyword>
<feature type="compositionally biased region" description="Acidic residues" evidence="1">
    <location>
        <begin position="18"/>
        <end position="52"/>
    </location>
</feature>
<reference evidence="4" key="1">
    <citation type="submission" date="2016-06" db="UniProtKB">
        <authorList>
            <consortium name="WormBaseParasite"/>
        </authorList>
    </citation>
    <scope>IDENTIFICATION</scope>
</reference>
<evidence type="ECO:0000313" key="2">
    <source>
        <dbReference type="EMBL" id="VDP93163.1"/>
    </source>
</evidence>
<dbReference type="WBParaSite" id="ECPE_0001593101-mRNA-1">
    <property type="protein sequence ID" value="ECPE_0001593101-mRNA-1"/>
    <property type="gene ID" value="ECPE_0001593101"/>
</dbReference>